<accession>A0A7K1U557</accession>
<evidence type="ECO:0000259" key="1">
    <source>
        <dbReference type="Pfam" id="PF00144"/>
    </source>
</evidence>
<evidence type="ECO:0000313" key="2">
    <source>
        <dbReference type="EMBL" id="MVT09493.1"/>
    </source>
</evidence>
<protein>
    <submittedName>
        <fullName evidence="2">Serine hydrolase</fullName>
    </submittedName>
</protein>
<dbReference type="SUPFAM" id="SSF56601">
    <property type="entry name" value="beta-lactamase/transpeptidase-like"/>
    <property type="match status" value="1"/>
</dbReference>
<sequence>MRSSFNNGTFKLPLLSVIAVCALLLFPGVLHAQKERIDTFIENTMARQHIVGLAVGVIKDGKVIKVKGYGYSNLELNTPVTTSTVFKLGSVSKHIIAVAIMKLVQEGKLQLEDPVAKFYPDAPSHWSKITIRHLLNHTSGLKRESPAFDAMAEQPDSLLIRAAYKDTLVFPTGSKWQYCNLGYFMLADIIRQIDGRSFTEYMKKEIFEKNGLPVTRVTSLKDMVYGRADGYAHLGGDTIINALNYVALRPSGAFLSTIDDMIKWEMLIQRGKILPQDRWQQMWSNPSKTNATDTSSTAVYYGYGFYVSNYKNRKAVYHGGVLPGFRAMFYRFPEERTAIIILTNSEPTNTLKIAQDVADIIL</sequence>
<dbReference type="AlphaFoldDB" id="A0A7K1U557"/>
<proteinExistence type="predicted"/>
<dbReference type="InterPro" id="IPR050491">
    <property type="entry name" value="AmpC-like"/>
</dbReference>
<dbReference type="GO" id="GO:0016787">
    <property type="term" value="F:hydrolase activity"/>
    <property type="evidence" value="ECO:0007669"/>
    <property type="project" value="UniProtKB-KW"/>
</dbReference>
<organism evidence="2 3">
    <name type="scientific">Chitinophaga tropicalis</name>
    <dbReference type="NCBI Taxonomy" id="2683588"/>
    <lineage>
        <taxon>Bacteria</taxon>
        <taxon>Pseudomonadati</taxon>
        <taxon>Bacteroidota</taxon>
        <taxon>Chitinophagia</taxon>
        <taxon>Chitinophagales</taxon>
        <taxon>Chitinophagaceae</taxon>
        <taxon>Chitinophaga</taxon>
    </lineage>
</organism>
<dbReference type="InterPro" id="IPR012338">
    <property type="entry name" value="Beta-lactam/transpept-like"/>
</dbReference>
<dbReference type="RefSeq" id="WP_157306939.1">
    <property type="nucleotide sequence ID" value="NZ_WRXN01000005.1"/>
</dbReference>
<dbReference type="PANTHER" id="PTHR46825:SF9">
    <property type="entry name" value="BETA-LACTAMASE-RELATED DOMAIN-CONTAINING PROTEIN"/>
    <property type="match status" value="1"/>
</dbReference>
<feature type="domain" description="Beta-lactamase-related" evidence="1">
    <location>
        <begin position="38"/>
        <end position="351"/>
    </location>
</feature>
<reference evidence="2 3" key="1">
    <citation type="submission" date="2019-12" db="EMBL/GenBank/DDBJ databases">
        <title>Chitinophaga sp. strain ysch24 (GDMCC 1.1355), whole genome shotgun sequence.</title>
        <authorList>
            <person name="Zhang X."/>
        </authorList>
    </citation>
    <scope>NUCLEOTIDE SEQUENCE [LARGE SCALE GENOMIC DNA]</scope>
    <source>
        <strain evidence="3">ysch24</strain>
    </source>
</reference>
<dbReference type="PANTHER" id="PTHR46825">
    <property type="entry name" value="D-ALANYL-D-ALANINE-CARBOXYPEPTIDASE/ENDOPEPTIDASE AMPH"/>
    <property type="match status" value="1"/>
</dbReference>
<evidence type="ECO:0000313" key="3">
    <source>
        <dbReference type="Proteomes" id="UP000461730"/>
    </source>
</evidence>
<keyword evidence="3" id="KW-1185">Reference proteome</keyword>
<gene>
    <name evidence="2" type="ORF">GO493_14585</name>
</gene>
<dbReference type="Pfam" id="PF00144">
    <property type="entry name" value="Beta-lactamase"/>
    <property type="match status" value="1"/>
</dbReference>
<dbReference type="Proteomes" id="UP000461730">
    <property type="component" value="Unassembled WGS sequence"/>
</dbReference>
<dbReference type="Gene3D" id="3.40.710.10">
    <property type="entry name" value="DD-peptidase/beta-lactamase superfamily"/>
    <property type="match status" value="1"/>
</dbReference>
<name>A0A7K1U557_9BACT</name>
<keyword evidence="2" id="KW-0378">Hydrolase</keyword>
<dbReference type="InterPro" id="IPR001466">
    <property type="entry name" value="Beta-lactam-related"/>
</dbReference>
<comment type="caution">
    <text evidence="2">The sequence shown here is derived from an EMBL/GenBank/DDBJ whole genome shotgun (WGS) entry which is preliminary data.</text>
</comment>
<dbReference type="EMBL" id="WRXN01000005">
    <property type="protein sequence ID" value="MVT09493.1"/>
    <property type="molecule type" value="Genomic_DNA"/>
</dbReference>